<dbReference type="EMBL" id="CP046902">
    <property type="protein sequence ID" value="QGZ31038.1"/>
    <property type="molecule type" value="Genomic_DNA"/>
</dbReference>
<dbReference type="GO" id="GO:0009279">
    <property type="term" value="C:cell outer membrane"/>
    <property type="evidence" value="ECO:0007669"/>
    <property type="project" value="UniProtKB-SubCell"/>
</dbReference>
<organism evidence="8 9">
    <name type="scientific">Stutzerimonas stutzeri</name>
    <name type="common">Pseudomonas stutzeri</name>
    <dbReference type="NCBI Taxonomy" id="316"/>
    <lineage>
        <taxon>Bacteria</taxon>
        <taxon>Pseudomonadati</taxon>
        <taxon>Pseudomonadota</taxon>
        <taxon>Gammaproteobacteria</taxon>
        <taxon>Pseudomonadales</taxon>
        <taxon>Pseudomonadaceae</taxon>
        <taxon>Stutzerimonas</taxon>
    </lineage>
</organism>
<evidence type="ECO:0000256" key="4">
    <source>
        <dbReference type="ARBA" id="ARBA00023139"/>
    </source>
</evidence>
<evidence type="ECO:0000256" key="2">
    <source>
        <dbReference type="ARBA" id="ARBA00022452"/>
    </source>
</evidence>
<dbReference type="Gene3D" id="2.20.200.10">
    <property type="entry name" value="Outer membrane efflux proteins (OEP)"/>
    <property type="match status" value="1"/>
</dbReference>
<sequence>MSYRYLAPLLVLAGTLGGCTTVGPDYRLPGDAAIQRAEAQAPFDLVGNAHVAQRERPVDGWTLYEDPLLDQLVSEALARNTDVRLAYHNLRRAYQGFQMAHHAQELEVGGSGSLARGQLSSESLALQEKIPVMNLADVGLSIGYQLDLFGRLKRAAESAGANADAHAAALESARITVVAAVVRNYVQACHASAQLAIAEHSLDIQRRQLDVAMRLFDGGRGNEVDVSRARAQVQALRAELPPFESKKSAALYQLAALLGRAPNDLPEPVAACEQAPRLRQPIPVGDGAALLKRRPDVRAAERLLAAATADIGVATAMMYPEIDLGASAGYTGMLEHIADPITRRWAFGPSISWHIPTRVDRARVRAMEAGADAALARFDGVVLDALRETQTLLARYAHDLQRHQALRDARDAASRAAAQTRRLYQEGRLAYLDSLDTERTLATAEAVLAASQAQLSEDQVDLFLALGGGWARANDRASSANRRMPLDAPEDWS</sequence>
<dbReference type="PANTHER" id="PTHR30203">
    <property type="entry name" value="OUTER MEMBRANE CATION EFFLUX PROTEIN"/>
    <property type="match status" value="1"/>
</dbReference>
<dbReference type="PROSITE" id="PS51257">
    <property type="entry name" value="PROKAR_LIPOPROTEIN"/>
    <property type="match status" value="1"/>
</dbReference>
<dbReference type="SUPFAM" id="SSF56954">
    <property type="entry name" value="Outer membrane efflux proteins (OEP)"/>
    <property type="match status" value="1"/>
</dbReference>
<evidence type="ECO:0000313" key="9">
    <source>
        <dbReference type="Proteomes" id="UP000438983"/>
    </source>
</evidence>
<proteinExistence type="inferred from homology"/>
<dbReference type="OrthoDB" id="9770517at2"/>
<comment type="subcellular location">
    <subcellularLocation>
        <location evidence="7">Cell outer membrane</location>
        <topology evidence="7">Lipid-anchor</topology>
    </subcellularLocation>
</comment>
<gene>
    <name evidence="8" type="ORF">GQA94_13565</name>
</gene>
<evidence type="ECO:0000256" key="3">
    <source>
        <dbReference type="ARBA" id="ARBA00022692"/>
    </source>
</evidence>
<dbReference type="Pfam" id="PF02321">
    <property type="entry name" value="OEP"/>
    <property type="match status" value="2"/>
</dbReference>
<dbReference type="Gene3D" id="1.20.1600.10">
    <property type="entry name" value="Outer membrane efflux proteins (OEP)"/>
    <property type="match status" value="1"/>
</dbReference>
<keyword evidence="3 7" id="KW-0812">Transmembrane</keyword>
<dbReference type="InterPro" id="IPR003423">
    <property type="entry name" value="OMP_efflux"/>
</dbReference>
<dbReference type="InterPro" id="IPR010131">
    <property type="entry name" value="MdtP/NodT-like"/>
</dbReference>
<name>A0A6I6LKS6_STUST</name>
<dbReference type="GO" id="GO:0015562">
    <property type="term" value="F:efflux transmembrane transporter activity"/>
    <property type="evidence" value="ECO:0007669"/>
    <property type="project" value="InterPro"/>
</dbReference>
<evidence type="ECO:0000313" key="8">
    <source>
        <dbReference type="EMBL" id="QGZ31038.1"/>
    </source>
</evidence>
<dbReference type="Proteomes" id="UP000438983">
    <property type="component" value="Chromosome"/>
</dbReference>
<dbReference type="PANTHER" id="PTHR30203:SF21">
    <property type="entry name" value="OUTER MEMBRANE COMPONENT OF MULTIDRUG EFFLUX PUMP-RELATED"/>
    <property type="match status" value="1"/>
</dbReference>
<keyword evidence="6 7" id="KW-0449">Lipoprotein</keyword>
<evidence type="ECO:0000256" key="7">
    <source>
        <dbReference type="RuleBase" id="RU362097"/>
    </source>
</evidence>
<accession>A0A6I6LKS6</accession>
<keyword evidence="7" id="KW-0472">Membrane</keyword>
<dbReference type="NCBIfam" id="TIGR01845">
    <property type="entry name" value="outer_NodT"/>
    <property type="match status" value="1"/>
</dbReference>
<evidence type="ECO:0000256" key="1">
    <source>
        <dbReference type="ARBA" id="ARBA00007613"/>
    </source>
</evidence>
<protein>
    <submittedName>
        <fullName evidence="8">Efflux transporter outer membrane subunit</fullName>
    </submittedName>
</protein>
<keyword evidence="5" id="KW-0998">Cell outer membrane</keyword>
<dbReference type="AlphaFoldDB" id="A0A6I6LKS6"/>
<evidence type="ECO:0000256" key="5">
    <source>
        <dbReference type="ARBA" id="ARBA00023237"/>
    </source>
</evidence>
<reference evidence="8 9" key="1">
    <citation type="submission" date="2019-12" db="EMBL/GenBank/DDBJ databases">
        <title>Complete genome sequence of Pseudomonas stutzeri.</title>
        <authorList>
            <person name="Lim S.R."/>
            <person name="Kim J.H."/>
        </authorList>
    </citation>
    <scope>NUCLEOTIDE SEQUENCE [LARGE SCALE GENOMIC DNA]</scope>
    <source>
        <strain evidence="8 9">PM101005</strain>
    </source>
</reference>
<keyword evidence="4 7" id="KW-0564">Palmitate</keyword>
<comment type="similarity">
    <text evidence="1 7">Belongs to the outer membrane factor (OMF) (TC 1.B.17) family.</text>
</comment>
<dbReference type="RefSeq" id="WP_158188520.1">
    <property type="nucleotide sequence ID" value="NZ_CP046902.1"/>
</dbReference>
<evidence type="ECO:0000256" key="6">
    <source>
        <dbReference type="ARBA" id="ARBA00023288"/>
    </source>
</evidence>
<keyword evidence="2 7" id="KW-1134">Transmembrane beta strand</keyword>